<comment type="caution">
    <text evidence="1">The sequence shown here is derived from an EMBL/GenBank/DDBJ whole genome shotgun (WGS) entry which is preliminary data.</text>
</comment>
<gene>
    <name evidence="1" type="ORF">FMM08_16775</name>
</gene>
<dbReference type="RefSeq" id="WP_147927523.1">
    <property type="nucleotide sequence ID" value="NZ_VKAC01000010.1"/>
</dbReference>
<dbReference type="Pfam" id="PF03013">
    <property type="entry name" value="Pyr_excise"/>
    <property type="match status" value="1"/>
</dbReference>
<dbReference type="NCBIfam" id="NF038085">
    <property type="entry name" value="MSMEG_6728_fam"/>
    <property type="match status" value="1"/>
</dbReference>
<protein>
    <submittedName>
        <fullName evidence="1">Uncharacterized protein</fullName>
    </submittedName>
</protein>
<dbReference type="Proteomes" id="UP000321234">
    <property type="component" value="Unassembled WGS sequence"/>
</dbReference>
<name>A0A5C8ZD82_9ACTN</name>
<dbReference type="AlphaFoldDB" id="A0A5C8ZD82"/>
<keyword evidence="2" id="KW-1185">Reference proteome</keyword>
<reference evidence="1 2" key="1">
    <citation type="submission" date="2019-07" db="EMBL/GenBank/DDBJ databases">
        <title>Quadrisphaera sp. strain DD2A genome sequencing and assembly.</title>
        <authorList>
            <person name="Kim I."/>
        </authorList>
    </citation>
    <scope>NUCLEOTIDE SEQUENCE [LARGE SCALE GENOMIC DNA]</scope>
    <source>
        <strain evidence="1 2">DD2A</strain>
    </source>
</reference>
<accession>A0A5C8ZD82</accession>
<organism evidence="1 2">
    <name type="scientific">Quadrisphaera setariae</name>
    <dbReference type="NCBI Taxonomy" id="2593304"/>
    <lineage>
        <taxon>Bacteria</taxon>
        <taxon>Bacillati</taxon>
        <taxon>Actinomycetota</taxon>
        <taxon>Actinomycetes</taxon>
        <taxon>Kineosporiales</taxon>
        <taxon>Kineosporiaceae</taxon>
        <taxon>Quadrisphaera</taxon>
    </lineage>
</organism>
<evidence type="ECO:0000313" key="1">
    <source>
        <dbReference type="EMBL" id="TXR55133.1"/>
    </source>
</evidence>
<evidence type="ECO:0000313" key="2">
    <source>
        <dbReference type="Proteomes" id="UP000321234"/>
    </source>
</evidence>
<dbReference type="InterPro" id="IPR004260">
    <property type="entry name" value="Pyr-dimer_DNA_glycosylase"/>
</dbReference>
<proteinExistence type="predicted"/>
<dbReference type="EMBL" id="VKAC01000010">
    <property type="protein sequence ID" value="TXR55133.1"/>
    <property type="molecule type" value="Genomic_DNA"/>
</dbReference>
<dbReference type="OrthoDB" id="5513015at2"/>
<sequence length="312" mass="33211">MQTFLPFPGFAGSAAVLDGPRLGKQRVEVLQVLRALELPEYGWSSHPVVAMWRGRTPALVRYGLDCVQEWTGRGHADSTAALIAEFAPEAASTTQEQMAASGQLPSWLGDAALHRSHRSNLLRKDADHYGPRFEAGLAPDLEYVWPGSDDVPERPAVPGRALWVVRAADPTTLGVLVDRGVVGLDTSSGIDVPADLAPAAGPGGLRALLAERAQETGVKRRPGKALRQLEALVGEVAVGDEVAVPVQEGRSLLLGEVTGEYSFAGSSALVPHRRAVRWVDVVPRAALARPAQLQDPRSLFRVVLRLGASSAA</sequence>